<keyword evidence="1" id="KW-0472">Membrane</keyword>
<dbReference type="SUPFAM" id="SSF81324">
    <property type="entry name" value="Voltage-gated potassium channels"/>
    <property type="match status" value="1"/>
</dbReference>
<dbReference type="EMBL" id="JAGGOB010000002">
    <property type="protein sequence ID" value="MBT2327207.1"/>
    <property type="molecule type" value="Genomic_DNA"/>
</dbReference>
<dbReference type="Pfam" id="PF07885">
    <property type="entry name" value="Ion_trans_2"/>
    <property type="match status" value="1"/>
</dbReference>
<evidence type="ECO:0000313" key="4">
    <source>
        <dbReference type="Proteomes" id="UP000692896"/>
    </source>
</evidence>
<dbReference type="InterPro" id="IPR013099">
    <property type="entry name" value="K_chnl_dom"/>
</dbReference>
<keyword evidence="1" id="KW-1133">Transmembrane helix</keyword>
<keyword evidence="1" id="KW-0812">Transmembrane</keyword>
<comment type="caution">
    <text evidence="3">The sequence shown here is derived from an EMBL/GenBank/DDBJ whole genome shotgun (WGS) entry which is preliminary data.</text>
</comment>
<evidence type="ECO:0000259" key="2">
    <source>
        <dbReference type="Pfam" id="PF07885"/>
    </source>
</evidence>
<dbReference type="Gene3D" id="3.40.50.720">
    <property type="entry name" value="NAD(P)-binding Rossmann-like Domain"/>
    <property type="match status" value="1"/>
</dbReference>
<dbReference type="InterPro" id="IPR050721">
    <property type="entry name" value="Trk_Ktr_HKT_K-transport"/>
</dbReference>
<dbReference type="SUPFAM" id="SSF51735">
    <property type="entry name" value="NAD(P)-binding Rossmann-fold domains"/>
    <property type="match status" value="1"/>
</dbReference>
<organism evidence="3 4">
    <name type="scientific">Pseudomonas fluorescens</name>
    <dbReference type="NCBI Taxonomy" id="294"/>
    <lineage>
        <taxon>Bacteria</taxon>
        <taxon>Pseudomonadati</taxon>
        <taxon>Pseudomonadota</taxon>
        <taxon>Gammaproteobacteria</taxon>
        <taxon>Pseudomonadales</taxon>
        <taxon>Pseudomonadaceae</taxon>
        <taxon>Pseudomonas</taxon>
    </lineage>
</organism>
<keyword evidence="3" id="KW-0406">Ion transport</keyword>
<name>A0A944HBF3_PSEFL</name>
<feature type="transmembrane region" description="Helical" evidence="1">
    <location>
        <begin position="77"/>
        <end position="95"/>
    </location>
</feature>
<feature type="transmembrane region" description="Helical" evidence="1">
    <location>
        <begin position="20"/>
        <end position="40"/>
    </location>
</feature>
<keyword evidence="3" id="KW-0813">Transport</keyword>
<accession>A0A944HBF3</accession>
<dbReference type="RefSeq" id="WP_214964202.1">
    <property type="nucleotide sequence ID" value="NZ_JAGGNZ010000005.1"/>
</dbReference>
<keyword evidence="3" id="KW-0407">Ion channel</keyword>
<gene>
    <name evidence="3" type="ORF">J7E47_00550</name>
</gene>
<reference evidence="3" key="1">
    <citation type="submission" date="2021-03" db="EMBL/GenBank/DDBJ databases">
        <title>Genomic analysis provides insights into the functional capacity of soil bacteria communities inhabiting an altitudinal gradient in the Atacama Desert.</title>
        <authorList>
            <person name="Gonzalez M."/>
            <person name="Maldonado J."/>
            <person name="Maza F."/>
            <person name="Hodar C."/>
            <person name="Cortes M."/>
            <person name="Palma R."/>
            <person name="Andreani C."/>
            <person name="Gaete A."/>
            <person name="Vasquez-Dean J."/>
            <person name="Acuna V."/>
            <person name="Aguado M."/>
            <person name="Mandakovic D."/>
            <person name="Latorre M."/>
            <person name="Orellana A."/>
            <person name="Gutierrez R."/>
            <person name="Montecino M."/>
            <person name="Allende M."/>
            <person name="Maass A."/>
            <person name="Cambiazo V."/>
        </authorList>
    </citation>
    <scope>NUCLEOTIDE SEQUENCE</scope>
    <source>
        <strain evidence="3">ISL-25</strain>
    </source>
</reference>
<dbReference type="PANTHER" id="PTHR43833:SF9">
    <property type="entry name" value="POTASSIUM CHANNEL PROTEIN YUGO-RELATED"/>
    <property type="match status" value="1"/>
</dbReference>
<dbReference type="AlphaFoldDB" id="A0A944HBF3"/>
<proteinExistence type="predicted"/>
<protein>
    <submittedName>
        <fullName evidence="3">Potassium channel protein</fullName>
    </submittedName>
</protein>
<dbReference type="PANTHER" id="PTHR43833">
    <property type="entry name" value="POTASSIUM CHANNEL PROTEIN 2-RELATED-RELATED"/>
    <property type="match status" value="1"/>
</dbReference>
<dbReference type="Gene3D" id="1.10.287.70">
    <property type="match status" value="1"/>
</dbReference>
<evidence type="ECO:0000256" key="1">
    <source>
        <dbReference type="SAM" id="Phobius"/>
    </source>
</evidence>
<evidence type="ECO:0000313" key="3">
    <source>
        <dbReference type="EMBL" id="MBT2327207.1"/>
    </source>
</evidence>
<feature type="transmembrane region" description="Helical" evidence="1">
    <location>
        <begin position="46"/>
        <end position="65"/>
    </location>
</feature>
<dbReference type="Proteomes" id="UP000692896">
    <property type="component" value="Unassembled WGS sequence"/>
</dbReference>
<dbReference type="GO" id="GO:0034220">
    <property type="term" value="P:monoatomic ion transmembrane transport"/>
    <property type="evidence" value="ECO:0007669"/>
    <property type="project" value="UniProtKB-KW"/>
</dbReference>
<sequence>MSIFLLLRTYASSFFHRFGWAGLSIALGVHLSIAWIGLVLLGEQHLIAAATFIYFYLTTTLTVGYGDLLPQTSAGRIFVATWIMLGGIALLTTVIGKTTSSVIDVWRKGMKGKGDFTGKTGHTVLIGWEGASSERVIELLLQDETSNDNLIVICDCELEENPMPGKTTYIKGESLSSVALLQRAGVPGAERVLVRTHSDDLTLSTVLAVNQLKPVGHVVAHFNDSEVAALASAYAPSLECTSSMAIEMLVRASQDPGSSVVINELLCVGEGATQYLMKLPEAFDAAFGDLYVQMKEHHNAILIGYRAKGARHPSINPPCDTRVGGGGDLFYIASARLKEISNGLV</sequence>
<feature type="domain" description="Potassium channel" evidence="2">
    <location>
        <begin position="30"/>
        <end position="100"/>
    </location>
</feature>
<dbReference type="InterPro" id="IPR036291">
    <property type="entry name" value="NAD(P)-bd_dom_sf"/>
</dbReference>